<evidence type="ECO:0000313" key="3">
    <source>
        <dbReference type="EMBL" id="MCN9243615.1"/>
    </source>
</evidence>
<sequence>MARTAARSGRTRRARGGRVVAATGVVGVLLATTAACGSAADDKHPDHRAFAVHGRTLTVDSDSSALEIVPAEGDQVKVTRWFHGTALIGKDPRATWSVRGDRLVLRVKCAGLIADCSARHRIEVPRGIGVTVEDHNGSVRAQGIKGELSIRTSNGSVRVTDSTGALTLKSNNGSVRATGVGSRRVHAETHNGPVHLELAAAPELVEAASRNGSVSITVPRTGYRVTTDSHNGSVHVSVPRDAHSSHAVRARTSNGSINVRTAD</sequence>
<gene>
    <name evidence="3" type="ORF">NGF19_22970</name>
</gene>
<dbReference type="InterPro" id="IPR025164">
    <property type="entry name" value="Toastrack_DUF4097"/>
</dbReference>
<accession>A0ABT0ZJ98</accession>
<organism evidence="3 4">
    <name type="scientific">Streptomyces macrolidinus</name>
    <dbReference type="NCBI Taxonomy" id="2952607"/>
    <lineage>
        <taxon>Bacteria</taxon>
        <taxon>Bacillati</taxon>
        <taxon>Actinomycetota</taxon>
        <taxon>Actinomycetes</taxon>
        <taxon>Kitasatosporales</taxon>
        <taxon>Streptomycetaceae</taxon>
        <taxon>Streptomyces</taxon>
    </lineage>
</organism>
<feature type="domain" description="DUF4097" evidence="2">
    <location>
        <begin position="130"/>
        <end position="258"/>
    </location>
</feature>
<reference evidence="3 4" key="1">
    <citation type="submission" date="2022-05" db="EMBL/GenBank/DDBJ databases">
        <title>Streptomyces sp. nov. RY43-2 isolated from soil of a peat swamp forest.</title>
        <authorList>
            <person name="Kanchanasin P."/>
            <person name="Tanasupawat S."/>
            <person name="Phongsopitanun W."/>
        </authorList>
    </citation>
    <scope>NUCLEOTIDE SEQUENCE [LARGE SCALE GENOMIC DNA]</scope>
    <source>
        <strain evidence="3 4">RY43-2</strain>
    </source>
</reference>
<dbReference type="Proteomes" id="UP001523219">
    <property type="component" value="Unassembled WGS sequence"/>
</dbReference>
<comment type="caution">
    <text evidence="3">The sequence shown here is derived from an EMBL/GenBank/DDBJ whole genome shotgun (WGS) entry which is preliminary data.</text>
</comment>
<name>A0ABT0ZJ98_9ACTN</name>
<evidence type="ECO:0000256" key="1">
    <source>
        <dbReference type="SAM" id="MobiDB-lite"/>
    </source>
</evidence>
<feature type="region of interest" description="Disordered" evidence="1">
    <location>
        <begin position="239"/>
        <end position="263"/>
    </location>
</feature>
<protein>
    <submittedName>
        <fullName evidence="3">DUF4097 domain-containing protein</fullName>
    </submittedName>
</protein>
<proteinExistence type="predicted"/>
<keyword evidence="4" id="KW-1185">Reference proteome</keyword>
<feature type="compositionally biased region" description="Polar residues" evidence="1">
    <location>
        <begin position="251"/>
        <end position="263"/>
    </location>
</feature>
<dbReference type="Pfam" id="PF13349">
    <property type="entry name" value="DUF4097"/>
    <property type="match status" value="1"/>
</dbReference>
<dbReference type="EMBL" id="JAMWMR010000023">
    <property type="protein sequence ID" value="MCN9243615.1"/>
    <property type="molecule type" value="Genomic_DNA"/>
</dbReference>
<evidence type="ECO:0000259" key="2">
    <source>
        <dbReference type="Pfam" id="PF13349"/>
    </source>
</evidence>
<evidence type="ECO:0000313" key="4">
    <source>
        <dbReference type="Proteomes" id="UP001523219"/>
    </source>
</evidence>